<evidence type="ECO:0000256" key="7">
    <source>
        <dbReference type="SAM" id="SignalP"/>
    </source>
</evidence>
<dbReference type="GO" id="GO:0006493">
    <property type="term" value="P:protein O-linked glycosylation"/>
    <property type="evidence" value="ECO:0007669"/>
    <property type="project" value="TreeGrafter"/>
</dbReference>
<dbReference type="GO" id="GO:0016020">
    <property type="term" value="C:membrane"/>
    <property type="evidence" value="ECO:0007669"/>
    <property type="project" value="UniProtKB-SubCell"/>
</dbReference>
<keyword evidence="4" id="KW-0808">Transferase</keyword>
<feature type="active site" description="Nucleophile" evidence="6">
    <location>
        <position position="258"/>
    </location>
</feature>
<dbReference type="EMBL" id="JAEUBD010000095">
    <property type="protein sequence ID" value="KAH3677668.1"/>
    <property type="molecule type" value="Genomic_DNA"/>
</dbReference>
<evidence type="ECO:0000256" key="4">
    <source>
        <dbReference type="ARBA" id="ARBA00022679"/>
    </source>
</evidence>
<protein>
    <recommendedName>
        <fullName evidence="10">Mannosyltransferase</fullName>
    </recommendedName>
</protein>
<comment type="similarity">
    <text evidence="2">Belongs to the glycosyltransferase 15 family.</text>
</comment>
<sequence length="360" mass="42573">MIQALLLVVAAVFISWQNGFMGPSFQTPEPELTTSAKSQQDLQNATLYTLCRNNDLYDLLETIQNYEDRFNGRFHYDWVFLNDKPFDDRFKLEVSNLVSGKARFGQIDAQHWQFPSSLNRTLMEENIQKLLSDEDGVLPYADSVSYRHMCRFESGFFYRHPLLQEYKYFWRVEPGVKLYCDIDYDIFAHMNAHKYAYAFALSILEYPKSIPSLFRHVKDYLLLAGKEALLHDESNYSRFVYDGTTDSYNLCHFWTNLELGDLDVFRSQEYNEMFEYLDRQNGFFYERWGDAPVRSLILSLILKKGQIHRLADIGYKHEPYLQCPTDAALRRAKKCSCNPDMDFTHNWYSCSWWFDRLDGS</sequence>
<keyword evidence="5" id="KW-0735">Signal-anchor</keyword>
<evidence type="ECO:0000256" key="2">
    <source>
        <dbReference type="ARBA" id="ARBA00007677"/>
    </source>
</evidence>
<evidence type="ECO:0000256" key="5">
    <source>
        <dbReference type="ARBA" id="ARBA00022968"/>
    </source>
</evidence>
<keyword evidence="9" id="KW-1185">Reference proteome</keyword>
<dbReference type="GO" id="GO:0006487">
    <property type="term" value="P:protein N-linked glycosylation"/>
    <property type="evidence" value="ECO:0007669"/>
    <property type="project" value="TreeGrafter"/>
</dbReference>
<dbReference type="AlphaFoldDB" id="A0A9P8PSN8"/>
<keyword evidence="7" id="KW-0732">Signal</keyword>
<dbReference type="PANTHER" id="PTHR31121:SF6">
    <property type="entry name" value="ALPHA-1,2 MANNOSYLTRANSFERASE KTR1"/>
    <property type="match status" value="1"/>
</dbReference>
<accession>A0A9P8PSN8</accession>
<dbReference type="FunFam" id="3.90.550.10:FF:000051">
    <property type="entry name" value="Alpha-1,2-mannosyltransferase (Ktr4)"/>
    <property type="match status" value="1"/>
</dbReference>
<comment type="caution">
    <text evidence="8">The sequence shown here is derived from an EMBL/GenBank/DDBJ whole genome shotgun (WGS) entry which is preliminary data.</text>
</comment>
<reference evidence="8" key="1">
    <citation type="journal article" date="2021" name="Open Biol.">
        <title>Shared evolutionary footprints suggest mitochondrial oxidative damage underlies multiple complex I losses in fungi.</title>
        <authorList>
            <person name="Schikora-Tamarit M.A."/>
            <person name="Marcet-Houben M."/>
            <person name="Nosek J."/>
            <person name="Gabaldon T."/>
        </authorList>
    </citation>
    <scope>NUCLEOTIDE SEQUENCE</scope>
    <source>
        <strain evidence="8">NCAIM Y.01608</strain>
    </source>
</reference>
<evidence type="ECO:0000313" key="9">
    <source>
        <dbReference type="Proteomes" id="UP000788993"/>
    </source>
</evidence>
<keyword evidence="3" id="KW-0328">Glycosyltransferase</keyword>
<dbReference type="Gene3D" id="3.90.550.10">
    <property type="entry name" value="Spore Coat Polysaccharide Biosynthesis Protein SpsA, Chain A"/>
    <property type="match status" value="1"/>
</dbReference>
<dbReference type="Proteomes" id="UP000788993">
    <property type="component" value="Unassembled WGS sequence"/>
</dbReference>
<evidence type="ECO:0000256" key="6">
    <source>
        <dbReference type="PIRSR" id="PIRSR018153-1"/>
    </source>
</evidence>
<proteinExistence type="inferred from homology"/>
<feature type="signal peptide" evidence="7">
    <location>
        <begin position="1"/>
        <end position="19"/>
    </location>
</feature>
<dbReference type="GO" id="GO:0005794">
    <property type="term" value="C:Golgi apparatus"/>
    <property type="evidence" value="ECO:0007669"/>
    <property type="project" value="TreeGrafter"/>
</dbReference>
<evidence type="ECO:0008006" key="10">
    <source>
        <dbReference type="Google" id="ProtNLM"/>
    </source>
</evidence>
<dbReference type="InterPro" id="IPR029044">
    <property type="entry name" value="Nucleotide-diphossugar_trans"/>
</dbReference>
<comment type="subcellular location">
    <subcellularLocation>
        <location evidence="1">Membrane</location>
        <topology evidence="1">Single-pass type II membrane protein</topology>
    </subcellularLocation>
</comment>
<evidence type="ECO:0000256" key="3">
    <source>
        <dbReference type="ARBA" id="ARBA00022676"/>
    </source>
</evidence>
<dbReference type="PANTHER" id="PTHR31121">
    <property type="entry name" value="ALPHA-1,2 MANNOSYLTRANSFERASE KTR1"/>
    <property type="match status" value="1"/>
</dbReference>
<dbReference type="GO" id="GO:0000032">
    <property type="term" value="P:cell wall mannoprotein biosynthetic process"/>
    <property type="evidence" value="ECO:0007669"/>
    <property type="project" value="TreeGrafter"/>
</dbReference>
<dbReference type="SUPFAM" id="SSF53448">
    <property type="entry name" value="Nucleotide-diphospho-sugar transferases"/>
    <property type="match status" value="1"/>
</dbReference>
<dbReference type="PIRSF" id="PIRSF018153">
    <property type="entry name" value="Glyco_trans_15"/>
    <property type="match status" value="1"/>
</dbReference>
<dbReference type="Pfam" id="PF01793">
    <property type="entry name" value="Glyco_transf_15"/>
    <property type="match status" value="1"/>
</dbReference>
<keyword evidence="5" id="KW-0812">Transmembrane</keyword>
<feature type="chain" id="PRO_5040439888" description="Mannosyltransferase" evidence="7">
    <location>
        <begin position="20"/>
        <end position="360"/>
    </location>
</feature>
<dbReference type="GO" id="GO:0000026">
    <property type="term" value="F:alpha-1,2-mannosyltransferase activity"/>
    <property type="evidence" value="ECO:0007669"/>
    <property type="project" value="TreeGrafter"/>
</dbReference>
<gene>
    <name evidence="8" type="ORF">OGATHE_000322</name>
</gene>
<evidence type="ECO:0000256" key="1">
    <source>
        <dbReference type="ARBA" id="ARBA00004606"/>
    </source>
</evidence>
<dbReference type="InterPro" id="IPR002685">
    <property type="entry name" value="Glyco_trans_15"/>
</dbReference>
<reference evidence="8" key="2">
    <citation type="submission" date="2021-01" db="EMBL/GenBank/DDBJ databases">
        <authorList>
            <person name="Schikora-Tamarit M.A."/>
        </authorList>
    </citation>
    <scope>NUCLEOTIDE SEQUENCE</scope>
    <source>
        <strain evidence="8">NCAIM Y.01608</strain>
    </source>
</reference>
<name>A0A9P8PSN8_9ASCO</name>
<evidence type="ECO:0000313" key="8">
    <source>
        <dbReference type="EMBL" id="KAH3677668.1"/>
    </source>
</evidence>
<organism evidence="8 9">
    <name type="scientific">Ogataea polymorpha</name>
    <dbReference type="NCBI Taxonomy" id="460523"/>
    <lineage>
        <taxon>Eukaryota</taxon>
        <taxon>Fungi</taxon>
        <taxon>Dikarya</taxon>
        <taxon>Ascomycota</taxon>
        <taxon>Saccharomycotina</taxon>
        <taxon>Pichiomycetes</taxon>
        <taxon>Pichiales</taxon>
        <taxon>Pichiaceae</taxon>
        <taxon>Ogataea</taxon>
    </lineage>
</organism>